<dbReference type="PANTHER" id="PTHR30570">
    <property type="entry name" value="PERIPLASMIC PHOSPHATE BINDING COMPONENT OF PHOSPHATE ABC TRANSPORTER"/>
    <property type="match status" value="1"/>
</dbReference>
<evidence type="ECO:0000256" key="1">
    <source>
        <dbReference type="ARBA" id="ARBA00022729"/>
    </source>
</evidence>
<dbReference type="STRING" id="497965.Cyan7822_4255"/>
<evidence type="ECO:0000259" key="4">
    <source>
        <dbReference type="Pfam" id="PF12849"/>
    </source>
</evidence>
<keyword evidence="2" id="KW-0472">Membrane</keyword>
<sequence length="715" mass="81358">MQIIKLKFRQTSEKGFLVTLNHQSLPVEIEGFLPRFPSALLSSFEQWQTAYRQLEELRLDPSRSAFRLTPKSVTVVSHSSYSQAVKTHLNQWLNNNHKDWQPIREGLISLAHQFPSRETEEIQLIIDAQNLKLCHLPWQEWDLLEQYYPHTEAAFCTAKGKQSCWPKISPHQAAPVPRILVVIGRSQGINTYADLANIRELAPDSEIVCLQQPSLKELCEALWDESGHHIFIFTGHSRSEKEGKIGWLEVNDQESLSIEAFRDALKTAINKGLQLAIFNSCDGLGLAYQLADLNLPHSIVMREPVPDEVAMEFLQYFFKEFTANKSLFASVQIAKKKLEPFREKYPGACWLPTLCLSAAVTPLTWKDLNHTENNRLVSAEKKLSLIQKIGLIILVSLLSFWLGLSFNSLYYRVAKSYPNWHYSTLKSIKDYPRGTWQYSGSTTWAPIREIVDQHIKQQHPDFNLVYTPHPTLPPGSGTGIKMLLDGEIAFAQSSRPLNNDEYQLANQRGIKIQQIPIAIDSIAVVVNQKLNINNITLKQLEAIYSGKIRNWNQLGGETLEIIPYLRPVQSGTTEFFQENILGKQNLTEKVNIIDEPDLALHLLSQENNRGGIYLSSTAELINQCRLKPLSISRQGGENFILPYKPQKIDPKKCNNQLNIEALKKGDYPLTRRLFLIKENNVQIDGKVGDTYQKFLGTDEAQKLIKKAGFIPVPIF</sequence>
<reference evidence="6" key="1">
    <citation type="journal article" date="2011" name="MBio">
        <title>Novel metabolic attributes of the genus Cyanothece, comprising a group of unicellular nitrogen-fixing Cyanobacteria.</title>
        <authorList>
            <person name="Bandyopadhyay A."/>
            <person name="Elvitigala T."/>
            <person name="Welsh E."/>
            <person name="Stockel J."/>
            <person name="Liberton M."/>
            <person name="Min H."/>
            <person name="Sherman L.A."/>
            <person name="Pakrasi H.B."/>
        </authorList>
    </citation>
    <scope>NUCLEOTIDE SEQUENCE [LARGE SCALE GENOMIC DNA]</scope>
    <source>
        <strain evidence="6">PCC 7822</strain>
    </source>
</reference>
<dbReference type="OrthoDB" id="444941at2"/>
<keyword evidence="2" id="KW-0812">Transmembrane</keyword>
<dbReference type="eggNOG" id="COG0226">
    <property type="taxonomic scope" value="Bacteria"/>
</dbReference>
<feature type="transmembrane region" description="Helical" evidence="2">
    <location>
        <begin position="385"/>
        <end position="406"/>
    </location>
</feature>
<dbReference type="SUPFAM" id="SSF53850">
    <property type="entry name" value="Periplasmic binding protein-like II"/>
    <property type="match status" value="1"/>
</dbReference>
<dbReference type="KEGG" id="cyj:Cyan7822_4255"/>
<dbReference type="Gene3D" id="3.40.190.10">
    <property type="entry name" value="Periplasmic binding protein-like II"/>
    <property type="match status" value="2"/>
</dbReference>
<dbReference type="AlphaFoldDB" id="E0U934"/>
<feature type="domain" description="PBP" evidence="4">
    <location>
        <begin position="433"/>
        <end position="679"/>
    </location>
</feature>
<evidence type="ECO:0000256" key="2">
    <source>
        <dbReference type="SAM" id="Phobius"/>
    </source>
</evidence>
<dbReference type="RefSeq" id="WP_013324236.1">
    <property type="nucleotide sequence ID" value="NC_014501.1"/>
</dbReference>
<dbReference type="HOGENOM" id="CLU_386219_0_0_3"/>
<dbReference type="InterPro" id="IPR050811">
    <property type="entry name" value="Phosphate_ABC_transporter"/>
</dbReference>
<evidence type="ECO:0000313" key="6">
    <source>
        <dbReference type="Proteomes" id="UP000008206"/>
    </source>
</evidence>
<feature type="domain" description="CHAT" evidence="3">
    <location>
        <begin position="193"/>
        <end position="338"/>
    </location>
</feature>
<dbReference type="InterPro" id="IPR024370">
    <property type="entry name" value="PBP_domain"/>
</dbReference>
<organism evidence="5 6">
    <name type="scientific">Gloeothece verrucosa (strain PCC 7822)</name>
    <name type="common">Cyanothece sp. (strain PCC 7822)</name>
    <dbReference type="NCBI Taxonomy" id="497965"/>
    <lineage>
        <taxon>Bacteria</taxon>
        <taxon>Bacillati</taxon>
        <taxon>Cyanobacteriota</taxon>
        <taxon>Cyanophyceae</taxon>
        <taxon>Oscillatoriophycideae</taxon>
        <taxon>Chroococcales</taxon>
        <taxon>Aphanothecaceae</taxon>
        <taxon>Gloeothece</taxon>
        <taxon>Gloeothece verrucosa</taxon>
    </lineage>
</organism>
<dbReference type="EMBL" id="CP002198">
    <property type="protein sequence ID" value="ADN16173.1"/>
    <property type="molecule type" value="Genomic_DNA"/>
</dbReference>
<dbReference type="Pfam" id="PF12770">
    <property type="entry name" value="CHAT"/>
    <property type="match status" value="1"/>
</dbReference>
<dbReference type="Pfam" id="PF12849">
    <property type="entry name" value="PBP_like_2"/>
    <property type="match status" value="1"/>
</dbReference>
<dbReference type="PANTHER" id="PTHR30570:SF1">
    <property type="entry name" value="PHOSPHATE-BINDING PROTEIN PSTS"/>
    <property type="match status" value="1"/>
</dbReference>
<keyword evidence="1" id="KW-0732">Signal</keyword>
<keyword evidence="2" id="KW-1133">Transmembrane helix</keyword>
<gene>
    <name evidence="5" type="ordered locus">Cyan7822_4255</name>
</gene>
<evidence type="ECO:0000259" key="3">
    <source>
        <dbReference type="Pfam" id="PF12770"/>
    </source>
</evidence>
<accession>E0U934</accession>
<evidence type="ECO:0000313" key="5">
    <source>
        <dbReference type="EMBL" id="ADN16173.1"/>
    </source>
</evidence>
<name>E0U934_GLOV7</name>
<dbReference type="Proteomes" id="UP000008206">
    <property type="component" value="Chromosome"/>
</dbReference>
<dbReference type="CDD" id="cd13566">
    <property type="entry name" value="PBP2_phosphate"/>
    <property type="match status" value="1"/>
</dbReference>
<protein>
    <submittedName>
        <fullName evidence="5">ABC-type phosphate transport system periplasmic component-like protein</fullName>
    </submittedName>
</protein>
<dbReference type="InterPro" id="IPR024983">
    <property type="entry name" value="CHAT_dom"/>
</dbReference>
<proteinExistence type="predicted"/>
<keyword evidence="6" id="KW-1185">Reference proteome</keyword>